<dbReference type="Gene3D" id="3.30.160.60">
    <property type="entry name" value="Classic Zinc Finger"/>
    <property type="match status" value="1"/>
</dbReference>
<dbReference type="GeneID" id="106167695"/>
<dbReference type="PANTHER" id="PTHR25462:SF296">
    <property type="entry name" value="MEIOTIC P26, ISOFORM F"/>
    <property type="match status" value="1"/>
</dbReference>
<dbReference type="Pfam" id="PF13445">
    <property type="entry name" value="zf-RING_UBOX"/>
    <property type="match status" value="1"/>
</dbReference>
<dbReference type="SMART" id="SM00184">
    <property type="entry name" value="RING"/>
    <property type="match status" value="1"/>
</dbReference>
<evidence type="ECO:0000256" key="3">
    <source>
        <dbReference type="ARBA" id="ARBA00022833"/>
    </source>
</evidence>
<dbReference type="AlphaFoldDB" id="A0A1S3IVJ5"/>
<keyword evidence="3" id="KW-0862">Zinc</keyword>
<evidence type="ECO:0000256" key="4">
    <source>
        <dbReference type="PROSITE-ProRule" id="PRU00024"/>
    </source>
</evidence>
<dbReference type="PROSITE" id="PS00518">
    <property type="entry name" value="ZF_RING_1"/>
    <property type="match status" value="1"/>
</dbReference>
<reference evidence="8" key="1">
    <citation type="submission" date="2025-08" db="UniProtKB">
        <authorList>
            <consortium name="RefSeq"/>
        </authorList>
    </citation>
    <scope>IDENTIFICATION</scope>
    <source>
        <tissue evidence="8">Gonads</tissue>
    </source>
</reference>
<dbReference type="InterPro" id="IPR000315">
    <property type="entry name" value="Znf_B-box"/>
</dbReference>
<dbReference type="InterPro" id="IPR027370">
    <property type="entry name" value="Znf-RING_euk"/>
</dbReference>
<dbReference type="InParanoid" id="A0A1S3IVJ5"/>
<evidence type="ECO:0000313" key="7">
    <source>
        <dbReference type="Proteomes" id="UP000085678"/>
    </source>
</evidence>
<dbReference type="InterPro" id="IPR013083">
    <property type="entry name" value="Znf_RING/FYVE/PHD"/>
</dbReference>
<gene>
    <name evidence="8" type="primary">LOC106167695</name>
</gene>
<dbReference type="PROSITE" id="PS50119">
    <property type="entry name" value="ZF_BBOX"/>
    <property type="match status" value="1"/>
</dbReference>
<proteinExistence type="predicted"/>
<keyword evidence="1" id="KW-0479">Metal-binding</keyword>
<dbReference type="RefSeq" id="XP_013401986.1">
    <property type="nucleotide sequence ID" value="XM_013546532.1"/>
</dbReference>
<keyword evidence="7" id="KW-1185">Reference proteome</keyword>
<keyword evidence="2 4" id="KW-0863">Zinc-finger</keyword>
<feature type="domain" description="RING-type" evidence="5">
    <location>
        <begin position="25"/>
        <end position="68"/>
    </location>
</feature>
<dbReference type="SUPFAM" id="SSF57850">
    <property type="entry name" value="RING/U-box"/>
    <property type="match status" value="1"/>
</dbReference>
<dbReference type="InterPro" id="IPR001841">
    <property type="entry name" value="Znf_RING"/>
</dbReference>
<evidence type="ECO:0000259" key="6">
    <source>
        <dbReference type="PROSITE" id="PS50119"/>
    </source>
</evidence>
<dbReference type="Proteomes" id="UP000085678">
    <property type="component" value="Unplaced"/>
</dbReference>
<evidence type="ECO:0000313" key="8">
    <source>
        <dbReference type="RefSeq" id="XP_013401986.1"/>
    </source>
</evidence>
<evidence type="ECO:0000256" key="1">
    <source>
        <dbReference type="ARBA" id="ARBA00022723"/>
    </source>
</evidence>
<dbReference type="OrthoDB" id="10066958at2759"/>
<protein>
    <submittedName>
        <fullName evidence="8">E3 ubiquitin-protein ligase TRIM56-like</fullName>
    </submittedName>
</protein>
<feature type="domain" description="B box-type" evidence="6">
    <location>
        <begin position="164"/>
        <end position="205"/>
    </location>
</feature>
<dbReference type="InterPro" id="IPR047153">
    <property type="entry name" value="TRIM45/56/19-like"/>
</dbReference>
<dbReference type="SUPFAM" id="SSF57845">
    <property type="entry name" value="B-box zinc-binding domain"/>
    <property type="match status" value="1"/>
</dbReference>
<dbReference type="PROSITE" id="PS50089">
    <property type="entry name" value="ZF_RING_2"/>
    <property type="match status" value="1"/>
</dbReference>
<dbReference type="GO" id="GO:0008270">
    <property type="term" value="F:zinc ion binding"/>
    <property type="evidence" value="ECO:0007669"/>
    <property type="project" value="UniProtKB-KW"/>
</dbReference>
<name>A0A1S3IVJ5_LINAN</name>
<sequence length="402" mass="45257">MATAGASRGDEESLRAKITEHFISCSLCLEEYKEPTYLPCGHTFCKGCLQTYISALTPGKKVQCSVCQKETKVPKEGVEGFTHNFYIESLQDTVLQSPRQKKCKFCALSFERETVATSKCITCHDYLCERCALLHCGTSHTKDHKVLTFQQLQNKDYQKHIQKHQKIFCPEHKNESIRYYCSGCNVPICRDCRDLHHDGHKLISLEKAAEIVKPILKTKSLGMQRKFATGKRKLVKISKTLATLQENESSVQQQIKARAAHLRHLVNQQEKILLQDLHKTTSAHRNDLQISYEKCSTTCNSIKYTTDVVKMILQNGNPINVIMLQHQLGQKLDELQSTSAVEGIPEEINLTLTTNTEVDQEISSGAGLGNVQIHVSGRPAKPDFKQHLECLVDCLLEFGAGL</sequence>
<evidence type="ECO:0000256" key="2">
    <source>
        <dbReference type="ARBA" id="ARBA00022771"/>
    </source>
</evidence>
<organism evidence="7 8">
    <name type="scientific">Lingula anatina</name>
    <name type="common">Brachiopod</name>
    <name type="synonym">Lingula unguis</name>
    <dbReference type="NCBI Taxonomy" id="7574"/>
    <lineage>
        <taxon>Eukaryota</taxon>
        <taxon>Metazoa</taxon>
        <taxon>Spiralia</taxon>
        <taxon>Lophotrochozoa</taxon>
        <taxon>Brachiopoda</taxon>
        <taxon>Linguliformea</taxon>
        <taxon>Lingulata</taxon>
        <taxon>Lingulida</taxon>
        <taxon>Linguloidea</taxon>
        <taxon>Lingulidae</taxon>
        <taxon>Lingula</taxon>
    </lineage>
</organism>
<dbReference type="Gene3D" id="3.30.40.10">
    <property type="entry name" value="Zinc/RING finger domain, C3HC4 (zinc finger)"/>
    <property type="match status" value="1"/>
</dbReference>
<evidence type="ECO:0000259" key="5">
    <source>
        <dbReference type="PROSITE" id="PS50089"/>
    </source>
</evidence>
<dbReference type="InterPro" id="IPR017907">
    <property type="entry name" value="Znf_RING_CS"/>
</dbReference>
<dbReference type="PANTHER" id="PTHR25462">
    <property type="entry name" value="BONUS, ISOFORM C-RELATED"/>
    <property type="match status" value="1"/>
</dbReference>
<accession>A0A1S3IVJ5</accession>
<dbReference type="KEGG" id="lak:106167695"/>
<dbReference type="SMART" id="SM00336">
    <property type="entry name" value="BBOX"/>
    <property type="match status" value="1"/>
</dbReference>
<dbReference type="Pfam" id="PF00643">
    <property type="entry name" value="zf-B_box"/>
    <property type="match status" value="1"/>
</dbReference>